<dbReference type="InterPro" id="IPR000719">
    <property type="entry name" value="Prot_kinase_dom"/>
</dbReference>
<keyword evidence="5" id="KW-0808">Transferase</keyword>
<feature type="region of interest" description="Disordered" evidence="13">
    <location>
        <begin position="157"/>
        <end position="184"/>
    </location>
</feature>
<dbReference type="InterPro" id="IPR018490">
    <property type="entry name" value="cNMP-bd_dom_sf"/>
</dbReference>
<keyword evidence="4" id="KW-0140">cGMP</keyword>
<feature type="compositionally biased region" description="Polar residues" evidence="13">
    <location>
        <begin position="91"/>
        <end position="102"/>
    </location>
</feature>
<dbReference type="SUPFAM" id="SSF51206">
    <property type="entry name" value="cAMP-binding domain-like"/>
    <property type="match status" value="2"/>
</dbReference>
<feature type="domain" description="Protein kinase" evidence="16">
    <location>
        <begin position="874"/>
        <end position="1133"/>
    </location>
</feature>
<evidence type="ECO:0000259" key="15">
    <source>
        <dbReference type="SMART" id="SM00133"/>
    </source>
</evidence>
<organism evidence="17 18">
    <name type="scientific">Schistosoma mattheei</name>
    <dbReference type="NCBI Taxonomy" id="31246"/>
    <lineage>
        <taxon>Eukaryota</taxon>
        <taxon>Metazoa</taxon>
        <taxon>Spiralia</taxon>
        <taxon>Lophotrochozoa</taxon>
        <taxon>Platyhelminthes</taxon>
        <taxon>Trematoda</taxon>
        <taxon>Digenea</taxon>
        <taxon>Strigeidida</taxon>
        <taxon>Schistosomatoidea</taxon>
        <taxon>Schistosomatidae</taxon>
        <taxon>Schistosoma</taxon>
    </lineage>
</organism>
<feature type="binding site" evidence="12">
    <location>
        <position position="904"/>
    </location>
    <ligand>
        <name>ATP</name>
        <dbReference type="ChEBI" id="CHEBI:30616"/>
    </ligand>
</feature>
<dbReference type="Proteomes" id="UP000050791">
    <property type="component" value="Unassembled WGS sequence"/>
</dbReference>
<evidence type="ECO:0000259" key="14">
    <source>
        <dbReference type="SMART" id="SM00100"/>
    </source>
</evidence>
<dbReference type="InterPro" id="IPR008271">
    <property type="entry name" value="Ser/Thr_kinase_AS"/>
</dbReference>
<evidence type="ECO:0000256" key="10">
    <source>
        <dbReference type="ARBA" id="ARBA00047298"/>
    </source>
</evidence>
<dbReference type="PROSITE" id="PS00888">
    <property type="entry name" value="CNMP_BINDING_1"/>
    <property type="match status" value="2"/>
</dbReference>
<sequence>MNSELQPIIMNSHFDPNYATGTPTNLSSTNQAVISLESNNNSNSYIGLLRNSSFINKSLSLVEKFKMGSMLSELNTTNKSSGSEEHGRKFQQPSQEQEQITRPSILSQSVDLQTGIHDISFVDNSTSKQADSSLKHENNMKNKKLFLSNESMKDMEITRSTVKKRSPSKTTEKLHSGDKINSMSHSKTVHGYRDIAYISLEAAPKSNILSTSIDDSSPITIKPSTRNRSGITNFSHCHYDNYPILSDNDHQFGRVHNDLMESSKEHQYGTSNDRIDFKIPTVRNVVLATPSNETYHNQQNTPYSKCWNNVVEFNNLSRSCNSVYYHSPRQGNSCKTADTERSNKLLDELHRLYIQLKEAENEISERDSYIRYLQSIIFRRDQLIQQLIKQVPESYIPEEYYESINELEGHTKSVLTDFQKSKQIQMYHKGVKPYDKSNVSSINVSKRWNSERLARYKNNRNSYLKANVSGLVEQHENYSRDINKTNDVKIITPTPVNTTNNSPIISSNSHNKCDLPFSKLQYSKSGTLINLNNTNEYNVGNVTNSNVTDEMKTNDNKTSGIGMNLQIISKSRVKRNAISGESEKYLPPPASHLSNWPKIEKPAHTKALITQAILNNDFMKHLDKRQISKIVDSMCPLGCARLSWIIQEGEVGSVVYVLEDGYVEVQKSGERLREMGPGTVFGELAILYNCTRTASVRAITDCKLWAIDRPCFQSIMMFTGIQKQTEYVKFLKSVPTFKDLNLEVLGKVAVVLGSEHYEPDEYVIREGERGNTFYIITGGKVKVTKNRGNECNEQFIRYMTRGDWFGEKALTDEDVRTANIIAMPPRGVDCLMLDRDSYNVLIKDLVSFERSYPDEKPTISQREKQFSEIKLSDFTVVSTIGIGGFGRVQLVYLNKDKRQCFAMKKLKKHYIVETKQQEHVINEKNILMETNHEFIVKLYRTYKDQRYLYILLEVCLGGELWTLLRNSTAFDDSTARFYSACVVEALNYLHRRGIVYRDLKPENLLLDSQGFCKMTDFGFAKRIGYGNKTWTFCGTPEYVAPEVILNKGHDFTVDFWALGILMFELLTGTPPFTSSDPMKIYNIILKGINTIEFPKSITRNAQCLIKKLCRDAPAQRLGARKSGIIEVKNHAWFEGFDWNGLIARTIQVPITPKISSPTDLSNFDSYSEEEELPPEDTTGWDKDFLKGIVTIIIIILY</sequence>
<dbReference type="SMART" id="SM00100">
    <property type="entry name" value="cNMP"/>
    <property type="match status" value="2"/>
</dbReference>
<evidence type="ECO:0000256" key="5">
    <source>
        <dbReference type="ARBA" id="ARBA00022679"/>
    </source>
</evidence>
<dbReference type="GO" id="GO:0004692">
    <property type="term" value="F:cGMP-dependent protein kinase activity"/>
    <property type="evidence" value="ECO:0007669"/>
    <property type="project" value="UniProtKB-EC"/>
</dbReference>
<comment type="similarity">
    <text evidence="1">Belongs to the protein kinase superfamily. AGC Ser/Thr protein kinase family. cGMP subfamily.</text>
</comment>
<evidence type="ECO:0000256" key="12">
    <source>
        <dbReference type="PROSITE-ProRule" id="PRU10141"/>
    </source>
</evidence>
<evidence type="ECO:0000313" key="18">
    <source>
        <dbReference type="WBParaSite" id="SMTH1_20160.1"/>
    </source>
</evidence>
<feature type="domain" description="Cyclic nucleotide-binding" evidence="14">
    <location>
        <begin position="618"/>
        <end position="731"/>
    </location>
</feature>
<dbReference type="SUPFAM" id="SSF56112">
    <property type="entry name" value="Protein kinase-like (PK-like)"/>
    <property type="match status" value="1"/>
</dbReference>
<dbReference type="Gene3D" id="2.60.120.10">
    <property type="entry name" value="Jelly Rolls"/>
    <property type="match status" value="2"/>
</dbReference>
<dbReference type="InterPro" id="IPR000961">
    <property type="entry name" value="AGC-kinase_C"/>
</dbReference>
<feature type="region of interest" description="Disordered" evidence="13">
    <location>
        <begin position="74"/>
        <end position="102"/>
    </location>
</feature>
<evidence type="ECO:0000256" key="4">
    <source>
        <dbReference type="ARBA" id="ARBA00022535"/>
    </source>
</evidence>
<evidence type="ECO:0000256" key="6">
    <source>
        <dbReference type="ARBA" id="ARBA00022741"/>
    </source>
</evidence>
<dbReference type="Gene3D" id="1.10.510.10">
    <property type="entry name" value="Transferase(Phosphotransferase) domain 1"/>
    <property type="match status" value="1"/>
</dbReference>
<evidence type="ECO:0000313" key="17">
    <source>
        <dbReference type="Proteomes" id="UP000050791"/>
    </source>
</evidence>
<comment type="catalytic activity">
    <reaction evidence="11">
        <text>L-seryl-[protein] + ATP = O-phospho-L-seryl-[protein] + ADP + H(+)</text>
        <dbReference type="Rhea" id="RHEA:17989"/>
        <dbReference type="Rhea" id="RHEA-COMP:9863"/>
        <dbReference type="Rhea" id="RHEA-COMP:11604"/>
        <dbReference type="ChEBI" id="CHEBI:15378"/>
        <dbReference type="ChEBI" id="CHEBI:29999"/>
        <dbReference type="ChEBI" id="CHEBI:30616"/>
        <dbReference type="ChEBI" id="CHEBI:83421"/>
        <dbReference type="ChEBI" id="CHEBI:456216"/>
        <dbReference type="EC" id="2.7.11.12"/>
    </reaction>
</comment>
<keyword evidence="9" id="KW-0142">cGMP-binding</keyword>
<evidence type="ECO:0000259" key="16">
    <source>
        <dbReference type="SMART" id="SM00220"/>
    </source>
</evidence>
<dbReference type="SMART" id="SM00133">
    <property type="entry name" value="S_TK_X"/>
    <property type="match status" value="1"/>
</dbReference>
<keyword evidence="8 12" id="KW-0067">ATP-binding</keyword>
<dbReference type="GO" id="GO:0030553">
    <property type="term" value="F:cGMP binding"/>
    <property type="evidence" value="ECO:0007669"/>
    <property type="project" value="UniProtKB-KW"/>
</dbReference>
<evidence type="ECO:0000256" key="9">
    <source>
        <dbReference type="ARBA" id="ARBA00022992"/>
    </source>
</evidence>
<dbReference type="PANTHER" id="PTHR24353">
    <property type="entry name" value="CYCLIC NUCLEOTIDE-DEPENDENT PROTEIN KINASE"/>
    <property type="match status" value="1"/>
</dbReference>
<dbReference type="WBParaSite" id="SMTH1_20160.1">
    <property type="protein sequence ID" value="SMTH1_20160.1"/>
    <property type="gene ID" value="SMTH1_20160"/>
</dbReference>
<dbReference type="PROSITE" id="PS00107">
    <property type="entry name" value="PROTEIN_KINASE_ATP"/>
    <property type="match status" value="1"/>
</dbReference>
<dbReference type="GO" id="GO:0005524">
    <property type="term" value="F:ATP binding"/>
    <property type="evidence" value="ECO:0007669"/>
    <property type="project" value="UniProtKB-UniRule"/>
</dbReference>
<keyword evidence="6 12" id="KW-0547">Nucleotide-binding</keyword>
<dbReference type="InterPro" id="IPR002374">
    <property type="entry name" value="cGMP_dep_kinase"/>
</dbReference>
<proteinExistence type="inferred from homology"/>
<dbReference type="InterPro" id="IPR035014">
    <property type="entry name" value="STKc_cGK"/>
</dbReference>
<dbReference type="InterPro" id="IPR014710">
    <property type="entry name" value="RmlC-like_jellyroll"/>
</dbReference>
<dbReference type="Pfam" id="PF00069">
    <property type="entry name" value="Pkinase"/>
    <property type="match status" value="1"/>
</dbReference>
<comment type="catalytic activity">
    <reaction evidence="10">
        <text>L-threonyl-[protein] + ATP = O-phospho-L-threonyl-[protein] + ADP + H(+)</text>
        <dbReference type="Rhea" id="RHEA:46608"/>
        <dbReference type="Rhea" id="RHEA-COMP:11060"/>
        <dbReference type="Rhea" id="RHEA-COMP:11605"/>
        <dbReference type="ChEBI" id="CHEBI:15378"/>
        <dbReference type="ChEBI" id="CHEBI:30013"/>
        <dbReference type="ChEBI" id="CHEBI:30616"/>
        <dbReference type="ChEBI" id="CHEBI:61977"/>
        <dbReference type="ChEBI" id="CHEBI:456216"/>
        <dbReference type="EC" id="2.7.11.12"/>
    </reaction>
</comment>
<dbReference type="CDD" id="cd05572">
    <property type="entry name" value="STKc_cGK"/>
    <property type="match status" value="1"/>
</dbReference>
<evidence type="ECO:0000256" key="13">
    <source>
        <dbReference type="SAM" id="MobiDB-lite"/>
    </source>
</evidence>
<dbReference type="PANTHER" id="PTHR24353:SF111">
    <property type="match status" value="1"/>
</dbReference>
<evidence type="ECO:0000256" key="1">
    <source>
        <dbReference type="ARBA" id="ARBA00006352"/>
    </source>
</evidence>
<dbReference type="PROSITE" id="PS00889">
    <property type="entry name" value="CNMP_BINDING_2"/>
    <property type="match status" value="2"/>
</dbReference>
<name>A0AA85AYU0_9TREM</name>
<dbReference type="EC" id="2.7.11.12" evidence="2"/>
<feature type="region of interest" description="Disordered" evidence="13">
    <location>
        <begin position="1"/>
        <end position="23"/>
    </location>
</feature>
<dbReference type="Gene3D" id="3.30.200.20">
    <property type="entry name" value="Phosphorylase Kinase, domain 1"/>
    <property type="match status" value="1"/>
</dbReference>
<evidence type="ECO:0000256" key="7">
    <source>
        <dbReference type="ARBA" id="ARBA00022777"/>
    </source>
</evidence>
<accession>A0AA85AYU0</accession>
<keyword evidence="3" id="KW-0723">Serine/threonine-protein kinase</keyword>
<keyword evidence="7" id="KW-0418">Kinase</keyword>
<dbReference type="InterPro" id="IPR000595">
    <property type="entry name" value="cNMP-bd_dom"/>
</dbReference>
<dbReference type="Pfam" id="PF00027">
    <property type="entry name" value="cNMP_binding"/>
    <property type="match status" value="2"/>
</dbReference>
<dbReference type="FunFam" id="2.60.120.10:FF:000072">
    <property type="entry name" value="cGMP-dependent protein kinase"/>
    <property type="match status" value="1"/>
</dbReference>
<feature type="domain" description="Cyclic nucleotide-binding" evidence="14">
    <location>
        <begin position="736"/>
        <end position="860"/>
    </location>
</feature>
<reference evidence="18" key="1">
    <citation type="submission" date="2023-11" db="UniProtKB">
        <authorList>
            <consortium name="WormBaseParasite"/>
        </authorList>
    </citation>
    <scope>IDENTIFICATION</scope>
</reference>
<dbReference type="InterPro" id="IPR017441">
    <property type="entry name" value="Protein_kinase_ATP_BS"/>
</dbReference>
<dbReference type="InterPro" id="IPR011009">
    <property type="entry name" value="Kinase-like_dom_sf"/>
</dbReference>
<dbReference type="FunFam" id="1.10.510.10:FF:000210">
    <property type="entry name" value="Non-specific serine/threonine protein kinase"/>
    <property type="match status" value="1"/>
</dbReference>
<dbReference type="InterPro" id="IPR018488">
    <property type="entry name" value="cNMP-bd_CS"/>
</dbReference>
<evidence type="ECO:0000256" key="11">
    <source>
        <dbReference type="ARBA" id="ARBA00047462"/>
    </source>
</evidence>
<evidence type="ECO:0000256" key="2">
    <source>
        <dbReference type="ARBA" id="ARBA00012428"/>
    </source>
</evidence>
<evidence type="ECO:0000256" key="3">
    <source>
        <dbReference type="ARBA" id="ARBA00022527"/>
    </source>
</evidence>
<evidence type="ECO:0000256" key="8">
    <source>
        <dbReference type="ARBA" id="ARBA00022840"/>
    </source>
</evidence>
<protein>
    <recommendedName>
        <fullName evidence="2">cGMP-dependent protein kinase</fullName>
        <ecNumber evidence="2">2.7.11.12</ecNumber>
    </recommendedName>
</protein>
<feature type="domain" description="AGC-kinase C-terminal" evidence="15">
    <location>
        <begin position="1134"/>
        <end position="1184"/>
    </location>
</feature>
<dbReference type="PROSITE" id="PS00108">
    <property type="entry name" value="PROTEIN_KINASE_ST"/>
    <property type="match status" value="1"/>
</dbReference>
<dbReference type="CDD" id="cd00038">
    <property type="entry name" value="CAP_ED"/>
    <property type="match status" value="2"/>
</dbReference>
<dbReference type="AlphaFoldDB" id="A0AA85AYU0"/>
<dbReference type="PRINTS" id="PR00104">
    <property type="entry name" value="CGMPKINASE"/>
</dbReference>
<dbReference type="SMART" id="SM00220">
    <property type="entry name" value="S_TKc"/>
    <property type="match status" value="1"/>
</dbReference>